<evidence type="ECO:0000313" key="1">
    <source>
        <dbReference type="EMBL" id="ABQ05637.1"/>
    </source>
</evidence>
<dbReference type="OrthoDB" id="1244848at2"/>
<proteinExistence type="predicted"/>
<dbReference type="GeneID" id="31765519"/>
<accession>A5FGM5</accession>
<dbReference type="HOGENOM" id="CLU_1072363_0_0_10"/>
<gene>
    <name evidence="1" type="ordered locus">Fjoh_2610</name>
</gene>
<dbReference type="KEGG" id="fjo:Fjoh_2610"/>
<dbReference type="EMBL" id="CP000685">
    <property type="protein sequence ID" value="ABQ05637.1"/>
    <property type="molecule type" value="Genomic_DNA"/>
</dbReference>
<dbReference type="PROSITE" id="PS51257">
    <property type="entry name" value="PROKAR_LIPOPROTEIN"/>
    <property type="match status" value="1"/>
</dbReference>
<dbReference type="AlphaFoldDB" id="A5FGM5"/>
<reference evidence="1 2" key="1">
    <citation type="journal article" date="2009" name="Appl. Environ. Microbiol.">
        <title>Novel features of the polysaccharide-digesting gliding bacterium Flavobacterium johnsoniae as revealed by genome sequence analysis.</title>
        <authorList>
            <person name="McBride M.J."/>
            <person name="Xie G."/>
            <person name="Martens E.C."/>
            <person name="Lapidus A."/>
            <person name="Henrissat B."/>
            <person name="Rhodes R.G."/>
            <person name="Goltsman E."/>
            <person name="Wang W."/>
            <person name="Xu J."/>
            <person name="Hunnicutt D.W."/>
            <person name="Staroscik A.M."/>
            <person name="Hoover T.R."/>
            <person name="Cheng Y.Q."/>
            <person name="Stein J.L."/>
        </authorList>
    </citation>
    <scope>NUCLEOTIDE SEQUENCE [LARGE SCALE GENOMIC DNA]</scope>
    <source>
        <strain evidence="2">ATCC 17061 / DSM 2064 / JCM 8514 / BCRC 14874 / CCUG 350202 / NBRC 14942 / NCIMB 11054 / UW101</strain>
    </source>
</reference>
<dbReference type="Proteomes" id="UP000006694">
    <property type="component" value="Chromosome"/>
</dbReference>
<sequence>MKKIENLIFLIVLIVLCSCKHKEEYQYKSTMVKKDSLLLIKDTAIYGESSEGTEAKLFKKLYSCDSIMNIETFGEMGNSKYIFRFNKKILYVRHITNHYQEPIYMNSTPKIIKKDTVILNNSNRNKFTALFYEYKSYFIKSKNKKDKNFLNQKWYGTYLFTMNEDSDDWRDLHDISITINKDSLIYSAKGFQLYQLYNLSVVEKNDTLRLTFEKDLNNTNSWALKKTKNFGIITFNNGCYKWVCPYIDISFNNGKNSTYILKKE</sequence>
<keyword evidence="1" id="KW-0449">Lipoprotein</keyword>
<dbReference type="RefSeq" id="WP_012024676.1">
    <property type="nucleotide sequence ID" value="NC_009441.1"/>
</dbReference>
<evidence type="ECO:0000313" key="2">
    <source>
        <dbReference type="Proteomes" id="UP000006694"/>
    </source>
</evidence>
<name>A5FGM5_FLAJ1</name>
<dbReference type="STRING" id="376686.Fjoh_2610"/>
<protein>
    <submittedName>
        <fullName evidence="1">Hypothetical lipoprotein</fullName>
    </submittedName>
</protein>
<dbReference type="eggNOG" id="ENOG5033KM1">
    <property type="taxonomic scope" value="Bacteria"/>
</dbReference>
<keyword evidence="2" id="KW-1185">Reference proteome</keyword>
<organism evidence="1 2">
    <name type="scientific">Flavobacterium johnsoniae (strain ATCC 17061 / DSM 2064 / JCM 8514 / BCRC 14874 / CCUG 350202 / NBRC 14942 / NCIMB 11054 / UW101)</name>
    <name type="common">Cytophaga johnsonae</name>
    <dbReference type="NCBI Taxonomy" id="376686"/>
    <lineage>
        <taxon>Bacteria</taxon>
        <taxon>Pseudomonadati</taxon>
        <taxon>Bacteroidota</taxon>
        <taxon>Flavobacteriia</taxon>
        <taxon>Flavobacteriales</taxon>
        <taxon>Flavobacteriaceae</taxon>
        <taxon>Flavobacterium</taxon>
    </lineage>
</organism>